<name>A0A1M5FBK6_9BACT</name>
<dbReference type="AlphaFoldDB" id="A0A1M5FBK6"/>
<keyword evidence="3" id="KW-1185">Reference proteome</keyword>
<dbReference type="OrthoDB" id="3896938at2"/>
<gene>
    <name evidence="2" type="ORF">SAMN05444008_113111</name>
</gene>
<accession>A0A1M5FBK6</accession>
<sequence>MLQPTYTELLACPSCKSPLEAQGQRYVCQNEACQGMYPIQGGIPVLISEDNEIFSQQDFAREQDIYFRTYKSRLMQVLQKVQPDVSTNLSAARNYRFLARELASRKGLRILVIGGSIDGYGIGELKQNLPADALLVEADVSYGPNTKMIFDSHQIPFRDETFDLVVAQAVLEHVLDPFVCVAEMHRVLKTGGMVYAETPFMQQVHGGRYDFHRFTHLGHRRLFRHFVQVESGIVSGAGSALAWALKYVVTSFARNKKMDKVLSYSAPFLFFWVKYLDLLIGRTRGSLDSACGYFFMGRKEPGYVLSDKELLASYKGLRGNVN</sequence>
<feature type="domain" description="Methyltransferase type 11" evidence="1">
    <location>
        <begin position="148"/>
        <end position="195"/>
    </location>
</feature>
<dbReference type="RefSeq" id="WP_073045389.1">
    <property type="nucleotide sequence ID" value="NZ_FQUO01000013.1"/>
</dbReference>
<dbReference type="EMBL" id="FQUO01000013">
    <property type="protein sequence ID" value="SHF88482.1"/>
    <property type="molecule type" value="Genomic_DNA"/>
</dbReference>
<dbReference type="CDD" id="cd02440">
    <property type="entry name" value="AdoMet_MTases"/>
    <property type="match status" value="1"/>
</dbReference>
<reference evidence="2 3" key="1">
    <citation type="submission" date="2016-11" db="EMBL/GenBank/DDBJ databases">
        <authorList>
            <person name="Jaros S."/>
            <person name="Januszkiewicz K."/>
            <person name="Wedrychowicz H."/>
        </authorList>
    </citation>
    <scope>NUCLEOTIDE SEQUENCE [LARGE SCALE GENOMIC DNA]</scope>
    <source>
        <strain evidence="2 3">DSM 26897</strain>
    </source>
</reference>
<dbReference type="Gene3D" id="2.20.25.10">
    <property type="match status" value="1"/>
</dbReference>
<dbReference type="SUPFAM" id="SSF53335">
    <property type="entry name" value="S-adenosyl-L-methionine-dependent methyltransferases"/>
    <property type="match status" value="1"/>
</dbReference>
<dbReference type="SUPFAM" id="SSF158997">
    <property type="entry name" value="Trm112p-like"/>
    <property type="match status" value="1"/>
</dbReference>
<evidence type="ECO:0000313" key="2">
    <source>
        <dbReference type="EMBL" id="SHF88482.1"/>
    </source>
</evidence>
<evidence type="ECO:0000259" key="1">
    <source>
        <dbReference type="Pfam" id="PF08241"/>
    </source>
</evidence>
<evidence type="ECO:0000313" key="3">
    <source>
        <dbReference type="Proteomes" id="UP000184368"/>
    </source>
</evidence>
<dbReference type="GO" id="GO:0008757">
    <property type="term" value="F:S-adenosylmethionine-dependent methyltransferase activity"/>
    <property type="evidence" value="ECO:0007669"/>
    <property type="project" value="InterPro"/>
</dbReference>
<proteinExistence type="predicted"/>
<dbReference type="Proteomes" id="UP000184368">
    <property type="component" value="Unassembled WGS sequence"/>
</dbReference>
<dbReference type="STRING" id="1302690.BUE76_03310"/>
<dbReference type="Gene3D" id="3.40.50.150">
    <property type="entry name" value="Vaccinia Virus protein VP39"/>
    <property type="match status" value="1"/>
</dbReference>
<dbReference type="InterPro" id="IPR013216">
    <property type="entry name" value="Methyltransf_11"/>
</dbReference>
<organism evidence="2 3">
    <name type="scientific">Cnuella takakiae</name>
    <dbReference type="NCBI Taxonomy" id="1302690"/>
    <lineage>
        <taxon>Bacteria</taxon>
        <taxon>Pseudomonadati</taxon>
        <taxon>Bacteroidota</taxon>
        <taxon>Chitinophagia</taxon>
        <taxon>Chitinophagales</taxon>
        <taxon>Chitinophagaceae</taxon>
        <taxon>Cnuella</taxon>
    </lineage>
</organism>
<protein>
    <submittedName>
        <fullName evidence="2">Uncharacterized conserved protein YbaR, Trm112 family</fullName>
    </submittedName>
</protein>
<dbReference type="Pfam" id="PF08241">
    <property type="entry name" value="Methyltransf_11"/>
    <property type="match status" value="1"/>
</dbReference>
<dbReference type="InterPro" id="IPR029063">
    <property type="entry name" value="SAM-dependent_MTases_sf"/>
</dbReference>